<dbReference type="Gene3D" id="3.30.450.60">
    <property type="match status" value="1"/>
</dbReference>
<feature type="domain" description="AP complex mu/sigma subunit" evidence="7">
    <location>
        <begin position="1"/>
        <end position="158"/>
    </location>
</feature>
<dbReference type="SUPFAM" id="SSF64356">
    <property type="entry name" value="SNARE-like"/>
    <property type="match status" value="1"/>
</dbReference>
<feature type="compositionally biased region" description="Basic and acidic residues" evidence="6">
    <location>
        <begin position="839"/>
        <end position="852"/>
    </location>
</feature>
<sequence length="859" mass="94804">MINAVLVFNNNGQPRLTKFYTQLDTSVQQRLISEIFTLVANRPNSSCNFLPLPPLLASSSTSSTPSEPHNDVPSLVTYRHYATLYFIVISTSTESPLALLDLIQVFVESLDRLFQDVCELDLIFNFETLHAVLGEMIVGGVVIETGLERVVEGVKSQGRVAKRPVNEGRGTGGLGSGVWAGRNINTVDSYNLMRVVRKLWLIKDQRDAEERAKRAAEKAAEEQEARRLAKSKTLPHRAREWWTTRKEKKKTKKTKNSVARVRDQSQETQDSKTQLVVVEETPEDEDSGGEKQFRKDEGSREDGEGTHSVHLPPPTRPPSVASHADDETDEKKRIDSGAPGHDLKEQSATQRTDPSPVLPTEAVSRWLDGIPAAPSMEVALRGGAGRRESFPFFDYRPQRILDAVAWPFRQCLCILEVDGYANTALPKHQYSPSRANDQHWRIVKWQPQPYQLDYTPGPSLHEDLENSLPQYAQHGPRPTPDASHVVQNQAQPLSGQEIWTLEATPPGHASRQGSDATLVESSVDSERQDLDTRARMMNHELRYVLERRTQILENYQRHDLHVSAGEHPLPDWERLLQSAIYRDQIALPPYHEAGALNNMPPSYESWRWSSSTMVEESQSEGLPVQEIVRVRSPGADTRTLSTGPTIARDAETATHRRQAAAGVETGPPENDMTVEPSDRAVPDQAIVAEVQATSGPNLHLIEETQTAARASQIVSAEDSAVTTEGRLQTIATVEVKPAAAQIESRTQHSENTAAGESEPATAQGGRITVEAETPHVADSRAATTTDSQPFTVESELPHPESGIHAHATEASANFTDNTPLANVSPLPTIDPAHAALPTESKDEGDEKFRQDSGFEAAAE</sequence>
<feature type="region of interest" description="Disordered" evidence="6">
    <location>
        <begin position="815"/>
        <end position="859"/>
    </location>
</feature>
<comment type="caution">
    <text evidence="8">The sequence shown here is derived from an EMBL/GenBank/DDBJ whole genome shotgun (WGS) entry which is preliminary data.</text>
</comment>
<evidence type="ECO:0000256" key="6">
    <source>
        <dbReference type="SAM" id="MobiDB-lite"/>
    </source>
</evidence>
<dbReference type="PANTHER" id="PTHR11753">
    <property type="entry name" value="ADAPTOR COMPLEXES SMALL SUBUNIT FAMILY"/>
    <property type="match status" value="1"/>
</dbReference>
<dbReference type="InterPro" id="IPR022775">
    <property type="entry name" value="AP_mu_sigma_su"/>
</dbReference>
<keyword evidence="5" id="KW-0472">Membrane</keyword>
<name>A0ABR0LPN8_9PEZI</name>
<feature type="compositionally biased region" description="Polar residues" evidence="6">
    <location>
        <begin position="511"/>
        <end position="522"/>
    </location>
</feature>
<comment type="subcellular location">
    <subcellularLocation>
        <location evidence="1">Endomembrane system</location>
    </subcellularLocation>
</comment>
<feature type="compositionally biased region" description="Basic and acidic residues" evidence="6">
    <location>
        <begin position="213"/>
        <end position="227"/>
    </location>
</feature>
<feature type="region of interest" description="Disordered" evidence="6">
    <location>
        <begin position="504"/>
        <end position="527"/>
    </location>
</feature>
<keyword evidence="9" id="KW-1185">Reference proteome</keyword>
<keyword evidence="3" id="KW-0813">Transport</keyword>
<dbReference type="Proteomes" id="UP001357485">
    <property type="component" value="Unassembled WGS sequence"/>
</dbReference>
<feature type="region of interest" description="Disordered" evidence="6">
    <location>
        <begin position="739"/>
        <end position="800"/>
    </location>
</feature>
<evidence type="ECO:0000256" key="4">
    <source>
        <dbReference type="ARBA" id="ARBA00022927"/>
    </source>
</evidence>
<proteinExistence type="inferred from homology"/>
<dbReference type="InterPro" id="IPR016635">
    <property type="entry name" value="AP_complex_ssu"/>
</dbReference>
<protein>
    <submittedName>
        <fullName evidence="8">Sigma-adaptin 3A</fullName>
    </submittedName>
</protein>
<feature type="compositionally biased region" description="Basic and acidic residues" evidence="6">
    <location>
        <begin position="323"/>
        <end position="345"/>
    </location>
</feature>
<comment type="similarity">
    <text evidence="2">Belongs to the adaptor complexes small subunit family.</text>
</comment>
<feature type="compositionally biased region" description="Basic and acidic residues" evidence="6">
    <location>
        <begin position="288"/>
        <end position="307"/>
    </location>
</feature>
<evidence type="ECO:0000313" key="9">
    <source>
        <dbReference type="Proteomes" id="UP001357485"/>
    </source>
</evidence>
<feature type="compositionally biased region" description="Basic residues" evidence="6">
    <location>
        <begin position="246"/>
        <end position="255"/>
    </location>
</feature>
<dbReference type="Pfam" id="PF01217">
    <property type="entry name" value="Clat_adaptor_s"/>
    <property type="match status" value="1"/>
</dbReference>
<gene>
    <name evidence="8" type="primary">APS3</name>
    <name evidence="8" type="ORF">LTR16_002450</name>
</gene>
<dbReference type="InterPro" id="IPR011012">
    <property type="entry name" value="Longin-like_dom_sf"/>
</dbReference>
<dbReference type="EMBL" id="JAVRRA010016603">
    <property type="protein sequence ID" value="KAK5201502.1"/>
    <property type="molecule type" value="Genomic_DNA"/>
</dbReference>
<keyword evidence="4" id="KW-0653">Protein transport</keyword>
<feature type="compositionally biased region" description="Polar residues" evidence="6">
    <location>
        <begin position="781"/>
        <end position="791"/>
    </location>
</feature>
<accession>A0ABR0LPN8</accession>
<feature type="region of interest" description="Disordered" evidence="6">
    <location>
        <begin position="469"/>
        <end position="488"/>
    </location>
</feature>
<evidence type="ECO:0000259" key="7">
    <source>
        <dbReference type="Pfam" id="PF01217"/>
    </source>
</evidence>
<evidence type="ECO:0000256" key="1">
    <source>
        <dbReference type="ARBA" id="ARBA00004308"/>
    </source>
</evidence>
<feature type="region of interest" description="Disordered" evidence="6">
    <location>
        <begin position="213"/>
        <end position="358"/>
    </location>
</feature>
<evidence type="ECO:0000313" key="8">
    <source>
        <dbReference type="EMBL" id="KAK5201502.1"/>
    </source>
</evidence>
<evidence type="ECO:0000256" key="5">
    <source>
        <dbReference type="ARBA" id="ARBA00023136"/>
    </source>
</evidence>
<organism evidence="8 9">
    <name type="scientific">Cryomyces antarcticus</name>
    <dbReference type="NCBI Taxonomy" id="329879"/>
    <lineage>
        <taxon>Eukaryota</taxon>
        <taxon>Fungi</taxon>
        <taxon>Dikarya</taxon>
        <taxon>Ascomycota</taxon>
        <taxon>Pezizomycotina</taxon>
        <taxon>Dothideomycetes</taxon>
        <taxon>Dothideomycetes incertae sedis</taxon>
        <taxon>Cryomyces</taxon>
    </lineage>
</organism>
<reference evidence="8 9" key="1">
    <citation type="submission" date="2023-08" db="EMBL/GenBank/DDBJ databases">
        <title>Black Yeasts Isolated from many extreme environments.</title>
        <authorList>
            <person name="Coleine C."/>
            <person name="Stajich J.E."/>
            <person name="Selbmann L."/>
        </authorList>
    </citation>
    <scope>NUCLEOTIDE SEQUENCE [LARGE SCALE GENOMIC DNA]</scope>
    <source>
        <strain evidence="8 9">CCFEE 536</strain>
    </source>
</reference>
<evidence type="ECO:0000256" key="3">
    <source>
        <dbReference type="ARBA" id="ARBA00022448"/>
    </source>
</evidence>
<evidence type="ECO:0000256" key="2">
    <source>
        <dbReference type="ARBA" id="ARBA00006972"/>
    </source>
</evidence>